<dbReference type="PANTHER" id="PTHR42693">
    <property type="entry name" value="ARYLSULFATASE FAMILY MEMBER"/>
    <property type="match status" value="1"/>
</dbReference>
<accession>A0A518CLZ3</accession>
<dbReference type="InterPro" id="IPR000917">
    <property type="entry name" value="Sulfatase_N"/>
</dbReference>
<dbReference type="PANTHER" id="PTHR42693:SF53">
    <property type="entry name" value="ENDO-4-O-SULFATASE"/>
    <property type="match status" value="1"/>
</dbReference>
<dbReference type="CDD" id="cd16027">
    <property type="entry name" value="SGSH"/>
    <property type="match status" value="1"/>
</dbReference>
<dbReference type="PROSITE" id="PS51257">
    <property type="entry name" value="PROKAR_LIPOPROTEIN"/>
    <property type="match status" value="1"/>
</dbReference>
<dbReference type="RefSeq" id="WP_144995407.1">
    <property type="nucleotide sequence ID" value="NZ_CP036281.1"/>
</dbReference>
<dbReference type="EMBL" id="CP036281">
    <property type="protein sequence ID" value="QDU80204.1"/>
    <property type="molecule type" value="Genomic_DNA"/>
</dbReference>
<dbReference type="PROSITE" id="PS00149">
    <property type="entry name" value="SULFATASE_2"/>
    <property type="match status" value="1"/>
</dbReference>
<dbReference type="InterPro" id="IPR024607">
    <property type="entry name" value="Sulfatase_CS"/>
</dbReference>
<evidence type="ECO:0000256" key="4">
    <source>
        <dbReference type="ARBA" id="ARBA00022837"/>
    </source>
</evidence>
<comment type="similarity">
    <text evidence="1">Belongs to the sulfatase family.</text>
</comment>
<evidence type="ECO:0000256" key="3">
    <source>
        <dbReference type="ARBA" id="ARBA00022801"/>
    </source>
</evidence>
<gene>
    <name evidence="7" type="primary">atsA_11</name>
    <name evidence="7" type="ORF">Pla110_19280</name>
</gene>
<dbReference type="Pfam" id="PF00884">
    <property type="entry name" value="Sulfatase"/>
    <property type="match status" value="1"/>
</dbReference>
<reference evidence="7 8" key="1">
    <citation type="submission" date="2019-02" db="EMBL/GenBank/DDBJ databases">
        <title>Deep-cultivation of Planctomycetes and their phenomic and genomic characterization uncovers novel biology.</title>
        <authorList>
            <person name="Wiegand S."/>
            <person name="Jogler M."/>
            <person name="Boedeker C."/>
            <person name="Pinto D."/>
            <person name="Vollmers J."/>
            <person name="Rivas-Marin E."/>
            <person name="Kohn T."/>
            <person name="Peeters S.H."/>
            <person name="Heuer A."/>
            <person name="Rast P."/>
            <person name="Oberbeckmann S."/>
            <person name="Bunk B."/>
            <person name="Jeske O."/>
            <person name="Meyerdierks A."/>
            <person name="Storesund J.E."/>
            <person name="Kallscheuer N."/>
            <person name="Luecker S."/>
            <person name="Lage O.M."/>
            <person name="Pohl T."/>
            <person name="Merkel B.J."/>
            <person name="Hornburger P."/>
            <person name="Mueller R.-W."/>
            <person name="Bruemmer F."/>
            <person name="Labrenz M."/>
            <person name="Spormann A.M."/>
            <person name="Op den Camp H."/>
            <person name="Overmann J."/>
            <person name="Amann R."/>
            <person name="Jetten M.S.M."/>
            <person name="Mascher T."/>
            <person name="Medema M.H."/>
            <person name="Devos D.P."/>
            <person name="Kaster A.-K."/>
            <person name="Ovreas L."/>
            <person name="Rohde M."/>
            <person name="Galperin M.Y."/>
            <person name="Jogler C."/>
        </authorList>
    </citation>
    <scope>NUCLEOTIDE SEQUENCE [LARGE SCALE GENOMIC DNA]</scope>
    <source>
        <strain evidence="7 8">Pla110</strain>
    </source>
</reference>
<keyword evidence="5" id="KW-0732">Signal</keyword>
<dbReference type="Gene3D" id="3.40.720.10">
    <property type="entry name" value="Alkaline Phosphatase, subunit A"/>
    <property type="match status" value="1"/>
</dbReference>
<keyword evidence="8" id="KW-1185">Reference proteome</keyword>
<sequence precursor="true">MTHRLLWLLLIVVACAFSGTAYADSKRGSNSNEELKNVIIFVVDDMGFQAGCYGNEVIKTPNIDRLAEAGTKFTQAYCTTASCSASRSVLMTGLHNHATGHYGHAHGYNHFSTYESVRSLPNLLNDAGYRTCSIGKYHLAPEYIYHFQEYRNQNIQGSRNSVQMAKNAREWITEEDDRPFFLYFCTSDPHRGGGSDGFSNFNNKTDYYPGVTPVIYSPEEVIVPDWLPDTPECRAELAEFYQAISRLDQGLGLLLDTLKETGHWDDTLILFLSDNGPPFPGAKTNLYQPGANLPLIVRNPESKETGQVCNARLSWTDVVPTVLDYCEVQPDPGVMIRTTENRGEVAKGGKKVPYFNHGRSFLDVIDQKNPEGWDEIYLSHTFHEITMYYPMRTILSGKYKLTFNIAHDLPYPFASDLQESPTWKSVINSERETYGKRTVYNYIHRPEFEMYDLEQDPDELYNLAYDKEHQRAYEELSGKLKAWQKETLDPWALKWNYE</sequence>
<dbReference type="EC" id="3.1.6.1" evidence="7"/>
<evidence type="ECO:0000313" key="7">
    <source>
        <dbReference type="EMBL" id="QDU80204.1"/>
    </source>
</evidence>
<dbReference type="GO" id="GO:0004065">
    <property type="term" value="F:arylsulfatase activity"/>
    <property type="evidence" value="ECO:0007669"/>
    <property type="project" value="UniProtKB-EC"/>
</dbReference>
<dbReference type="InterPro" id="IPR017850">
    <property type="entry name" value="Alkaline_phosphatase_core_sf"/>
</dbReference>
<keyword evidence="3 7" id="KW-0378">Hydrolase</keyword>
<name>A0A518CLZ3_9PLAN</name>
<evidence type="ECO:0000256" key="5">
    <source>
        <dbReference type="SAM" id="SignalP"/>
    </source>
</evidence>
<evidence type="ECO:0000256" key="1">
    <source>
        <dbReference type="ARBA" id="ARBA00008779"/>
    </source>
</evidence>
<dbReference type="AlphaFoldDB" id="A0A518CLZ3"/>
<dbReference type="OrthoDB" id="9762324at2"/>
<dbReference type="Proteomes" id="UP000317178">
    <property type="component" value="Chromosome"/>
</dbReference>
<keyword evidence="2" id="KW-0479">Metal-binding</keyword>
<feature type="domain" description="Sulfatase N-terminal" evidence="6">
    <location>
        <begin position="36"/>
        <end position="325"/>
    </location>
</feature>
<evidence type="ECO:0000256" key="2">
    <source>
        <dbReference type="ARBA" id="ARBA00022723"/>
    </source>
</evidence>
<feature type="chain" id="PRO_5022243253" evidence="5">
    <location>
        <begin position="24"/>
        <end position="498"/>
    </location>
</feature>
<organism evidence="7 8">
    <name type="scientific">Polystyrenella longa</name>
    <dbReference type="NCBI Taxonomy" id="2528007"/>
    <lineage>
        <taxon>Bacteria</taxon>
        <taxon>Pseudomonadati</taxon>
        <taxon>Planctomycetota</taxon>
        <taxon>Planctomycetia</taxon>
        <taxon>Planctomycetales</taxon>
        <taxon>Planctomycetaceae</taxon>
        <taxon>Polystyrenella</taxon>
    </lineage>
</organism>
<feature type="signal peptide" evidence="5">
    <location>
        <begin position="1"/>
        <end position="23"/>
    </location>
</feature>
<evidence type="ECO:0000313" key="8">
    <source>
        <dbReference type="Proteomes" id="UP000317178"/>
    </source>
</evidence>
<dbReference type="GO" id="GO:0046872">
    <property type="term" value="F:metal ion binding"/>
    <property type="evidence" value="ECO:0007669"/>
    <property type="project" value="UniProtKB-KW"/>
</dbReference>
<dbReference type="InterPro" id="IPR050738">
    <property type="entry name" value="Sulfatase"/>
</dbReference>
<dbReference type="SUPFAM" id="SSF53649">
    <property type="entry name" value="Alkaline phosphatase-like"/>
    <property type="match status" value="1"/>
</dbReference>
<proteinExistence type="inferred from homology"/>
<protein>
    <submittedName>
        <fullName evidence="7">Arylsulfatase</fullName>
        <ecNumber evidence="7">3.1.6.1</ecNumber>
    </submittedName>
</protein>
<evidence type="ECO:0000259" key="6">
    <source>
        <dbReference type="Pfam" id="PF00884"/>
    </source>
</evidence>
<dbReference type="KEGG" id="plon:Pla110_19280"/>
<keyword evidence="4" id="KW-0106">Calcium</keyword>